<organism evidence="11 12">
    <name type="scientific">Treponema peruense</name>
    <dbReference type="NCBI Taxonomy" id="2787628"/>
    <lineage>
        <taxon>Bacteria</taxon>
        <taxon>Pseudomonadati</taxon>
        <taxon>Spirochaetota</taxon>
        <taxon>Spirochaetia</taxon>
        <taxon>Spirochaetales</taxon>
        <taxon>Treponemataceae</taxon>
        <taxon>Treponema</taxon>
    </lineage>
</organism>
<dbReference type="Pfam" id="PF03748">
    <property type="entry name" value="FliL"/>
    <property type="match status" value="1"/>
</dbReference>
<evidence type="ECO:0000256" key="3">
    <source>
        <dbReference type="ARBA" id="ARBA00008281"/>
    </source>
</evidence>
<evidence type="ECO:0000256" key="9">
    <source>
        <dbReference type="ARBA" id="ARBA00023136"/>
    </source>
</evidence>
<comment type="function">
    <text evidence="1 10">Controls the rotational direction of flagella during chemotaxis.</text>
</comment>
<accession>A0A7T3RD95</accession>
<proteinExistence type="inferred from homology"/>
<keyword evidence="11" id="KW-0966">Cell projection</keyword>
<keyword evidence="12" id="KW-1185">Reference proteome</keyword>
<dbReference type="GO" id="GO:0071973">
    <property type="term" value="P:bacterial-type flagellum-dependent cell motility"/>
    <property type="evidence" value="ECO:0007669"/>
    <property type="project" value="InterPro"/>
</dbReference>
<keyword evidence="8" id="KW-1133">Transmembrane helix</keyword>
<dbReference type="GO" id="GO:0009425">
    <property type="term" value="C:bacterial-type flagellum basal body"/>
    <property type="evidence" value="ECO:0007669"/>
    <property type="project" value="InterPro"/>
</dbReference>
<dbReference type="Proteomes" id="UP000595224">
    <property type="component" value="Chromosome"/>
</dbReference>
<keyword evidence="4 10" id="KW-1003">Cell membrane</keyword>
<evidence type="ECO:0000256" key="8">
    <source>
        <dbReference type="ARBA" id="ARBA00022989"/>
    </source>
</evidence>
<dbReference type="RefSeq" id="WP_198442534.1">
    <property type="nucleotide sequence ID" value="NZ_CBCSHE010000005.1"/>
</dbReference>
<dbReference type="GO" id="GO:0005886">
    <property type="term" value="C:plasma membrane"/>
    <property type="evidence" value="ECO:0007669"/>
    <property type="project" value="UniProtKB-SubCell"/>
</dbReference>
<evidence type="ECO:0000313" key="11">
    <source>
        <dbReference type="EMBL" id="QQA00872.1"/>
    </source>
</evidence>
<keyword evidence="9 10" id="KW-0472">Membrane</keyword>
<protein>
    <recommendedName>
        <fullName evidence="10">Flagellar protein FliL</fullName>
    </recommendedName>
</protein>
<evidence type="ECO:0000313" key="12">
    <source>
        <dbReference type="Proteomes" id="UP000595224"/>
    </source>
</evidence>
<dbReference type="InterPro" id="IPR005503">
    <property type="entry name" value="FliL"/>
</dbReference>
<keyword evidence="5 10" id="KW-0145">Chemotaxis</keyword>
<evidence type="ECO:0000256" key="6">
    <source>
        <dbReference type="ARBA" id="ARBA00022692"/>
    </source>
</evidence>
<reference evidence="11 12" key="1">
    <citation type="submission" date="2020-11" db="EMBL/GenBank/DDBJ databases">
        <title>Treponema Peruensis nv. sp., first commensal Treponema isolated from human feces.</title>
        <authorList>
            <person name="Belkhou C."/>
            <person name="Raes J."/>
        </authorList>
    </citation>
    <scope>NUCLEOTIDE SEQUENCE [LARGE SCALE GENOMIC DNA]</scope>
    <source>
        <strain evidence="11 12">RCC2812</strain>
    </source>
</reference>
<evidence type="ECO:0000256" key="2">
    <source>
        <dbReference type="ARBA" id="ARBA00004162"/>
    </source>
</evidence>
<sequence length="164" mass="18039">MLNRILAATAALLAAVLITVTAVRFRTSADKIGLDYRKADPPPAKVVARSTRQKSGAVDSFTELGRLRALTKPNPDTGDATVVIVSPWFSYPAGDTVLFEEMSQKDRQLKSLVLEYFSSMTEDELRLHGENKIKDDLKAAVNSNLVLGKITAVYFDEYIFIGSL</sequence>
<keyword evidence="6" id="KW-0812">Transmembrane</keyword>
<comment type="similarity">
    <text evidence="3 10">Belongs to the FliL family.</text>
</comment>
<evidence type="ECO:0000256" key="10">
    <source>
        <dbReference type="RuleBase" id="RU364125"/>
    </source>
</evidence>
<name>A0A7T3RD95_9SPIR</name>
<keyword evidence="11" id="KW-0969">Cilium</keyword>
<keyword evidence="7 10" id="KW-0283">Flagellar rotation</keyword>
<comment type="subcellular location">
    <subcellularLocation>
        <location evidence="2">Cell membrane</location>
        <topology evidence="2">Single-pass membrane protein</topology>
    </subcellularLocation>
</comment>
<gene>
    <name evidence="11" type="ORF">IWA51_11550</name>
</gene>
<evidence type="ECO:0000256" key="1">
    <source>
        <dbReference type="ARBA" id="ARBA00002254"/>
    </source>
</evidence>
<dbReference type="EMBL" id="CP064936">
    <property type="protein sequence ID" value="QQA00872.1"/>
    <property type="molecule type" value="Genomic_DNA"/>
</dbReference>
<dbReference type="AlphaFoldDB" id="A0A7T3RD95"/>
<dbReference type="KEGG" id="tper:IWA51_11550"/>
<evidence type="ECO:0000256" key="7">
    <source>
        <dbReference type="ARBA" id="ARBA00022779"/>
    </source>
</evidence>
<keyword evidence="11" id="KW-0282">Flagellum</keyword>
<evidence type="ECO:0000256" key="5">
    <source>
        <dbReference type="ARBA" id="ARBA00022500"/>
    </source>
</evidence>
<dbReference type="GO" id="GO:0006935">
    <property type="term" value="P:chemotaxis"/>
    <property type="evidence" value="ECO:0007669"/>
    <property type="project" value="UniProtKB-KW"/>
</dbReference>
<evidence type="ECO:0000256" key="4">
    <source>
        <dbReference type="ARBA" id="ARBA00022475"/>
    </source>
</evidence>